<feature type="region of interest" description="Disordered" evidence="2">
    <location>
        <begin position="1"/>
        <end position="41"/>
    </location>
</feature>
<evidence type="ECO:0000256" key="1">
    <source>
        <dbReference type="PROSITE-ProRule" id="PRU00047"/>
    </source>
</evidence>
<feature type="domain" description="CCHC-type" evidence="3">
    <location>
        <begin position="280"/>
        <end position="296"/>
    </location>
</feature>
<dbReference type="Gene3D" id="4.10.60.10">
    <property type="entry name" value="Zinc finger, CCHC-type"/>
    <property type="match status" value="5"/>
</dbReference>
<evidence type="ECO:0000313" key="5">
    <source>
        <dbReference type="Proteomes" id="UP001274830"/>
    </source>
</evidence>
<comment type="caution">
    <text evidence="4">The sequence shown here is derived from an EMBL/GenBank/DDBJ whole genome shotgun (WGS) entry which is preliminary data.</text>
</comment>
<keyword evidence="1" id="KW-0479">Metal-binding</keyword>
<feature type="domain" description="CCHC-type" evidence="3">
    <location>
        <begin position="109"/>
        <end position="124"/>
    </location>
</feature>
<dbReference type="InterPro" id="IPR036875">
    <property type="entry name" value="Znf_CCHC_sf"/>
</dbReference>
<feature type="domain" description="CCHC-type" evidence="3">
    <location>
        <begin position="377"/>
        <end position="390"/>
    </location>
</feature>
<evidence type="ECO:0000313" key="4">
    <source>
        <dbReference type="EMBL" id="KAK3678971.1"/>
    </source>
</evidence>
<sequence>MSGWDTSPAPAAAEEGFTADSGFLQDPEMPTHDGEGTFNGISEENISRHANGGADDGGCRICGDTSHFARDCDQPRPANDGNCFNCGEPGHNKADCTNAAVEREFTGTCNACGEVGHRRSACPSAPAQKCNVCKEEGHMAADCSFNRMHAHYTDMGIKEVTAEEAWSMLESADKEKDISDIKHAMLTYAKAYPDVTFEELEQVFRDAEMNTYLIAKQQEVASTMTIVNLQGAKDQEFTVSTQFTNKPRRAAFAEGWPSTPEENMERLGKAGIPMDRHEQKCSNCNELGHGSKSCPEEKQENNKIVVTCANCSEDGHRARDCSAPRKTGKKGCRNCGSEEHIAKECPEPPNPENVECKNCGVMGHFSRDCPDRLPETCHNCLEEGHRSKDCNNQRVFVCRNCDQRGHVSRDCDKATDWSRVECTNCKEKGHSYKRCPNPAAAPAEEETAGGAGGDDW</sequence>
<keyword evidence="1" id="KW-0863">Zinc-finger</keyword>
<proteinExistence type="predicted"/>
<dbReference type="SUPFAM" id="SSF57756">
    <property type="entry name" value="Retrovirus zinc finger-like domains"/>
    <property type="match status" value="6"/>
</dbReference>
<dbReference type="SMART" id="SM00343">
    <property type="entry name" value="ZnF_C2HC"/>
    <property type="match status" value="11"/>
</dbReference>
<dbReference type="AlphaFoldDB" id="A0AAE0WVL3"/>
<dbReference type="GO" id="GO:0008270">
    <property type="term" value="F:zinc ion binding"/>
    <property type="evidence" value="ECO:0007669"/>
    <property type="project" value="UniProtKB-KW"/>
</dbReference>
<reference evidence="4" key="1">
    <citation type="submission" date="2023-07" db="EMBL/GenBank/DDBJ databases">
        <title>Black Yeasts Isolated from many extreme environments.</title>
        <authorList>
            <person name="Coleine C."/>
            <person name="Stajich J.E."/>
            <person name="Selbmann L."/>
        </authorList>
    </citation>
    <scope>NUCLEOTIDE SEQUENCE</scope>
    <source>
        <strain evidence="4">CCFEE 5485</strain>
    </source>
</reference>
<dbReference type="InterPro" id="IPR051714">
    <property type="entry name" value="Znf_CCHC_NABP"/>
</dbReference>
<dbReference type="EMBL" id="JAUTXT010000003">
    <property type="protein sequence ID" value="KAK3678971.1"/>
    <property type="molecule type" value="Genomic_DNA"/>
</dbReference>
<dbReference type="PANTHER" id="PTHR23002">
    <property type="entry name" value="ZINC FINGER CCHC DOMAIN CONTAINING PROTEIN"/>
    <property type="match status" value="1"/>
</dbReference>
<feature type="domain" description="CCHC-type" evidence="3">
    <location>
        <begin position="398"/>
        <end position="413"/>
    </location>
</feature>
<feature type="domain" description="CCHC-type" evidence="3">
    <location>
        <begin position="308"/>
        <end position="321"/>
    </location>
</feature>
<feature type="domain" description="CCHC-type" evidence="3">
    <location>
        <begin position="83"/>
        <end position="98"/>
    </location>
</feature>
<organism evidence="4 5">
    <name type="scientific">Recurvomyces mirabilis</name>
    <dbReference type="NCBI Taxonomy" id="574656"/>
    <lineage>
        <taxon>Eukaryota</taxon>
        <taxon>Fungi</taxon>
        <taxon>Dikarya</taxon>
        <taxon>Ascomycota</taxon>
        <taxon>Pezizomycotina</taxon>
        <taxon>Dothideomycetes</taxon>
        <taxon>Dothideomycetidae</taxon>
        <taxon>Mycosphaerellales</taxon>
        <taxon>Teratosphaeriaceae</taxon>
        <taxon>Recurvomyces</taxon>
    </lineage>
</organism>
<keyword evidence="5" id="KW-1185">Reference proteome</keyword>
<feature type="domain" description="CCHC-type" evidence="3">
    <location>
        <begin position="59"/>
        <end position="74"/>
    </location>
</feature>
<feature type="domain" description="CCHC-type" evidence="3">
    <location>
        <begin position="129"/>
        <end position="143"/>
    </location>
</feature>
<dbReference type="GO" id="GO:0003676">
    <property type="term" value="F:nucleic acid binding"/>
    <property type="evidence" value="ECO:0007669"/>
    <property type="project" value="InterPro"/>
</dbReference>
<protein>
    <recommendedName>
        <fullName evidence="3">CCHC-type domain-containing protein</fullName>
    </recommendedName>
</protein>
<dbReference type="Proteomes" id="UP001274830">
    <property type="component" value="Unassembled WGS sequence"/>
</dbReference>
<dbReference type="PROSITE" id="PS50158">
    <property type="entry name" value="ZF_CCHC"/>
    <property type="match status" value="11"/>
</dbReference>
<feature type="region of interest" description="Disordered" evidence="2">
    <location>
        <begin position="431"/>
        <end position="456"/>
    </location>
</feature>
<evidence type="ECO:0000259" key="3">
    <source>
        <dbReference type="PROSITE" id="PS50158"/>
    </source>
</evidence>
<feature type="domain" description="CCHC-type" evidence="3">
    <location>
        <begin position="332"/>
        <end position="347"/>
    </location>
</feature>
<dbReference type="Pfam" id="PF00098">
    <property type="entry name" value="zf-CCHC"/>
    <property type="match status" value="9"/>
</dbReference>
<evidence type="ECO:0000256" key="2">
    <source>
        <dbReference type="SAM" id="MobiDB-lite"/>
    </source>
</evidence>
<gene>
    <name evidence="4" type="ORF">LTR78_001424</name>
</gene>
<name>A0AAE0WVL3_9PEZI</name>
<feature type="domain" description="CCHC-type" evidence="3">
    <location>
        <begin position="356"/>
        <end position="371"/>
    </location>
</feature>
<accession>A0AAE0WVL3</accession>
<feature type="domain" description="CCHC-type" evidence="3">
    <location>
        <begin position="422"/>
        <end position="437"/>
    </location>
</feature>
<dbReference type="InterPro" id="IPR001878">
    <property type="entry name" value="Znf_CCHC"/>
</dbReference>
<keyword evidence="1" id="KW-0862">Zinc</keyword>